<keyword evidence="11 17" id="KW-0808">Transferase</keyword>
<feature type="binding site" evidence="19">
    <location>
        <begin position="456"/>
        <end position="457"/>
    </location>
    <ligand>
        <name>phosphoenolpyruvate</name>
        <dbReference type="ChEBI" id="CHEBI:58702"/>
    </ligand>
</feature>
<comment type="catalytic activity">
    <reaction evidence="1 17">
        <text>L-histidyl-[protein] + phosphoenolpyruvate = N(pros)-phospho-L-histidyl-[protein] + pyruvate</text>
        <dbReference type="Rhea" id="RHEA:23880"/>
        <dbReference type="Rhea" id="RHEA-COMP:9745"/>
        <dbReference type="Rhea" id="RHEA-COMP:9746"/>
        <dbReference type="ChEBI" id="CHEBI:15361"/>
        <dbReference type="ChEBI" id="CHEBI:29979"/>
        <dbReference type="ChEBI" id="CHEBI:58702"/>
        <dbReference type="ChEBI" id="CHEBI:64837"/>
        <dbReference type="EC" id="2.7.3.9"/>
    </reaction>
</comment>
<feature type="domain" description="Phosphotransferase system enzyme I N-terminal" evidence="23">
    <location>
        <begin position="6"/>
        <end position="129"/>
    </location>
</feature>
<keyword evidence="15 17" id="KW-0460">Magnesium</keyword>
<dbReference type="GO" id="GO:0008965">
    <property type="term" value="F:phosphoenolpyruvate-protein phosphotransferase activity"/>
    <property type="evidence" value="ECO:0007669"/>
    <property type="project" value="UniProtKB-EC"/>
</dbReference>
<comment type="caution">
    <text evidence="24">The sequence shown here is derived from an EMBL/GenBank/DDBJ whole genome shotgun (WGS) entry which is preliminary data.</text>
</comment>
<name>A0A7Z0U0U2_9GAMM</name>
<keyword evidence="8 17" id="KW-0813">Transport</keyword>
<dbReference type="GO" id="GO:0046872">
    <property type="term" value="F:metal ion binding"/>
    <property type="evidence" value="ECO:0007669"/>
    <property type="project" value="UniProtKB-KW"/>
</dbReference>
<dbReference type="InterPro" id="IPR036637">
    <property type="entry name" value="Phosphohistidine_dom_sf"/>
</dbReference>
<keyword evidence="10 17" id="KW-0762">Sugar transport</keyword>
<keyword evidence="14 17" id="KW-0418">Kinase</keyword>
<evidence type="ECO:0000256" key="10">
    <source>
        <dbReference type="ARBA" id="ARBA00022597"/>
    </source>
</evidence>
<feature type="binding site" evidence="19">
    <location>
        <position position="333"/>
    </location>
    <ligand>
        <name>phosphoenolpyruvate</name>
        <dbReference type="ChEBI" id="CHEBI:58702"/>
    </ligand>
</feature>
<dbReference type="InterPro" id="IPR006318">
    <property type="entry name" value="PTS_EI-like"/>
</dbReference>
<dbReference type="EMBL" id="JACCJZ010000020">
    <property type="protein sequence ID" value="NYZ63638.1"/>
    <property type="molecule type" value="Genomic_DNA"/>
</dbReference>
<dbReference type="InterPro" id="IPR050499">
    <property type="entry name" value="PEP-utilizing_PTS_enzyme"/>
</dbReference>
<dbReference type="InterPro" id="IPR023151">
    <property type="entry name" value="PEP_util_CS"/>
</dbReference>
<dbReference type="Gene3D" id="1.10.274.10">
    <property type="entry name" value="PtsI, HPr-binding domain"/>
    <property type="match status" value="1"/>
</dbReference>
<evidence type="ECO:0000313" key="24">
    <source>
        <dbReference type="EMBL" id="NYZ63638.1"/>
    </source>
</evidence>
<dbReference type="GO" id="GO:0009401">
    <property type="term" value="P:phosphoenolpyruvate-dependent sugar phosphotransferase system"/>
    <property type="evidence" value="ECO:0007669"/>
    <property type="project" value="UniProtKB-KW"/>
</dbReference>
<comment type="function">
    <text evidence="3 17">General (non sugar-specific) component of the phosphoenolpyruvate-dependent sugar phosphotransferase system (sugar PTS). This major carbohydrate active-transport system catalyzes the phosphorylation of incoming sugar substrates concomitantly with their translocation across the cell membrane. Enzyme I transfers the phosphoryl group from phosphoenolpyruvate (PEP) to the phosphoryl carrier protein (HPr).</text>
</comment>
<evidence type="ECO:0000256" key="15">
    <source>
        <dbReference type="ARBA" id="ARBA00022842"/>
    </source>
</evidence>
<evidence type="ECO:0000256" key="7">
    <source>
        <dbReference type="ARBA" id="ARBA00016544"/>
    </source>
</evidence>
<dbReference type="PANTHER" id="PTHR46244">
    <property type="entry name" value="PHOSPHOENOLPYRUVATE-PROTEIN PHOSPHOTRANSFERASE"/>
    <property type="match status" value="1"/>
</dbReference>
<dbReference type="AlphaFoldDB" id="A0A7Z0U0U2"/>
<dbReference type="InterPro" id="IPR040442">
    <property type="entry name" value="Pyrv_kinase-like_dom_sf"/>
</dbReference>
<dbReference type="GO" id="GO:0016301">
    <property type="term" value="F:kinase activity"/>
    <property type="evidence" value="ECO:0007669"/>
    <property type="project" value="UniProtKB-KW"/>
</dbReference>
<reference evidence="24 25" key="1">
    <citation type="submission" date="2020-07" db="EMBL/GenBank/DDBJ databases">
        <title>isolation of Luteimonas sp. SJ-16.</title>
        <authorList>
            <person name="Huang X.-X."/>
            <person name="Xu L."/>
            <person name="Sun J.-Q."/>
        </authorList>
    </citation>
    <scope>NUCLEOTIDE SEQUENCE [LARGE SCALE GENOMIC DNA]</scope>
    <source>
        <strain evidence="24 25">SJ-16</strain>
    </source>
</reference>
<dbReference type="Pfam" id="PF02896">
    <property type="entry name" value="PEP-utilizers_C"/>
    <property type="match status" value="1"/>
</dbReference>
<evidence type="ECO:0000256" key="18">
    <source>
        <dbReference type="PIRSR" id="PIRSR000732-1"/>
    </source>
</evidence>
<dbReference type="EC" id="2.7.3.9" evidence="6 17"/>
<dbReference type="InterPro" id="IPR008731">
    <property type="entry name" value="PTS_EIN"/>
</dbReference>
<dbReference type="GO" id="GO:0005737">
    <property type="term" value="C:cytoplasm"/>
    <property type="evidence" value="ECO:0007669"/>
    <property type="project" value="UniProtKB-SubCell"/>
</dbReference>
<feature type="active site" description="Proton donor" evidence="18">
    <location>
        <position position="504"/>
    </location>
</feature>
<evidence type="ECO:0000256" key="3">
    <source>
        <dbReference type="ARBA" id="ARBA00002728"/>
    </source>
</evidence>
<evidence type="ECO:0000256" key="20">
    <source>
        <dbReference type="PIRSR" id="PIRSR000732-3"/>
    </source>
</evidence>
<dbReference type="PROSITE" id="PS00742">
    <property type="entry name" value="PEP_ENZYMES_2"/>
    <property type="match status" value="1"/>
</dbReference>
<evidence type="ECO:0000256" key="8">
    <source>
        <dbReference type="ARBA" id="ARBA00022448"/>
    </source>
</evidence>
<accession>A0A7Z0U0U2</accession>
<dbReference type="SUPFAM" id="SSF51621">
    <property type="entry name" value="Phosphoenolpyruvate/pyruvate domain"/>
    <property type="match status" value="1"/>
</dbReference>
<evidence type="ECO:0000256" key="12">
    <source>
        <dbReference type="ARBA" id="ARBA00022683"/>
    </source>
</evidence>
<evidence type="ECO:0000256" key="13">
    <source>
        <dbReference type="ARBA" id="ARBA00022723"/>
    </source>
</evidence>
<feature type="binding site" evidence="19">
    <location>
        <position position="297"/>
    </location>
    <ligand>
        <name>phosphoenolpyruvate</name>
        <dbReference type="ChEBI" id="CHEBI:58702"/>
    </ligand>
</feature>
<evidence type="ECO:0000256" key="17">
    <source>
        <dbReference type="PIRNR" id="PIRNR000732"/>
    </source>
</evidence>
<evidence type="ECO:0000259" key="21">
    <source>
        <dbReference type="Pfam" id="PF00391"/>
    </source>
</evidence>
<evidence type="ECO:0000259" key="23">
    <source>
        <dbReference type="Pfam" id="PF05524"/>
    </source>
</evidence>
<evidence type="ECO:0000256" key="9">
    <source>
        <dbReference type="ARBA" id="ARBA00022490"/>
    </source>
</evidence>
<dbReference type="Proteomes" id="UP000589896">
    <property type="component" value="Unassembled WGS sequence"/>
</dbReference>
<sequence length="582" mass="63785">MRQGLHGQGASRGNALGRARVREPHALEVAETRIAAGDAPAELQRLHAAIAQVRAEIRAMRDQLHGALAHEVGEFLDLHTLLLDDPELLQGLDELVMTRLYGADYALRLQRDRLAAVFEAMDDAYFRSRIEDIDHVIGRVHAALHAHEAELQGVAGEILVSDAIAPSEIGRLQARGVLGVVTSSGSTLSHSAILARSLHLPLVVNAPHALAQINDGDVLMIDGASGEVIVEPNADDLRRYRDRLREEKRERKQLRRLRREPSKTLDGVDIRLYANAESREDVAEAHALGAAGVGLYRTEFLFLQGRRIPDEEEQFRAYRDLVLGMTGRTVTIRTLDIGADKADETGLALRHEPNPAMGLRGVRLSMARDGLLLTQLRAIVRASGYGPVRVLVPMISGREEVLAVRALLDRAQRELRAAGHGTAERIPFGAMIEVPSAAIALPAFVRELDFISIGTNDLVQYLLAADRNNDALGDLYSPLHPAVIRLLHGVVRIARGRGMPVSVCGEIAGDARFTPLLLALGLEELSLHPSPLLEVRRAIRALDLGHLRARLPTLLRARDRAGLERWLDAAQPLHAPHRDARA</sequence>
<feature type="binding site" evidence="20">
    <location>
        <position position="457"/>
    </location>
    <ligand>
        <name>Mg(2+)</name>
        <dbReference type="ChEBI" id="CHEBI:18420"/>
    </ligand>
</feature>
<evidence type="ECO:0000256" key="2">
    <source>
        <dbReference type="ARBA" id="ARBA00001946"/>
    </source>
</evidence>
<keyword evidence="12 17" id="KW-0598">Phosphotransferase system</keyword>
<keyword evidence="9 17" id="KW-0963">Cytoplasm</keyword>
<comment type="subcellular location">
    <subcellularLocation>
        <location evidence="4 17">Cytoplasm</location>
    </subcellularLocation>
</comment>
<dbReference type="PANTHER" id="PTHR46244:SF3">
    <property type="entry name" value="PHOSPHOENOLPYRUVATE-PROTEIN PHOSPHOTRANSFERASE"/>
    <property type="match status" value="1"/>
</dbReference>
<dbReference type="NCBIfam" id="TIGR01417">
    <property type="entry name" value="PTS_I_fam"/>
    <property type="match status" value="1"/>
</dbReference>
<evidence type="ECO:0000256" key="16">
    <source>
        <dbReference type="ARBA" id="ARBA00033235"/>
    </source>
</evidence>
<organism evidence="24 25">
    <name type="scientific">Luteimonas deserti</name>
    <dbReference type="NCBI Taxonomy" id="2752306"/>
    <lineage>
        <taxon>Bacteria</taxon>
        <taxon>Pseudomonadati</taxon>
        <taxon>Pseudomonadota</taxon>
        <taxon>Gammaproteobacteria</taxon>
        <taxon>Lysobacterales</taxon>
        <taxon>Lysobacteraceae</taxon>
        <taxon>Luteimonas</taxon>
    </lineage>
</organism>
<protein>
    <recommendedName>
        <fullName evidence="7 17">Phosphoenolpyruvate-protein phosphotransferase</fullName>
        <ecNumber evidence="6 17">2.7.3.9</ecNumber>
    </recommendedName>
    <alternativeName>
        <fullName evidence="16 17">Phosphotransferase system, enzyme I</fullName>
    </alternativeName>
</protein>
<evidence type="ECO:0000259" key="22">
    <source>
        <dbReference type="Pfam" id="PF02896"/>
    </source>
</evidence>
<proteinExistence type="inferred from homology"/>
<dbReference type="InterPro" id="IPR008279">
    <property type="entry name" value="PEP-util_enz_mobile_dom"/>
</dbReference>
<feature type="domain" description="PEP-utilising enzyme C-terminal" evidence="22">
    <location>
        <begin position="252"/>
        <end position="542"/>
    </location>
</feature>
<evidence type="ECO:0000256" key="4">
    <source>
        <dbReference type="ARBA" id="ARBA00004496"/>
    </source>
</evidence>
<comment type="cofactor">
    <cofactor evidence="2 17 20">
        <name>Mg(2+)</name>
        <dbReference type="ChEBI" id="CHEBI:18420"/>
    </cofactor>
</comment>
<dbReference type="Gene3D" id="3.20.20.60">
    <property type="entry name" value="Phosphoenolpyruvate-binding domains"/>
    <property type="match status" value="1"/>
</dbReference>
<feature type="binding site" evidence="19">
    <location>
        <position position="467"/>
    </location>
    <ligand>
        <name>phosphoenolpyruvate</name>
        <dbReference type="ChEBI" id="CHEBI:58702"/>
    </ligand>
</feature>
<evidence type="ECO:0000256" key="6">
    <source>
        <dbReference type="ARBA" id="ARBA00012232"/>
    </source>
</evidence>
<dbReference type="PRINTS" id="PR01736">
    <property type="entry name" value="PHPHTRNFRASE"/>
</dbReference>
<dbReference type="RefSeq" id="WP_180545856.1">
    <property type="nucleotide sequence ID" value="NZ_JACCJZ010000020.1"/>
</dbReference>
<dbReference type="Pfam" id="PF00391">
    <property type="entry name" value="PEP-utilizers"/>
    <property type="match status" value="1"/>
</dbReference>
<dbReference type="Pfam" id="PF05524">
    <property type="entry name" value="PEP-utilisers_N"/>
    <property type="match status" value="1"/>
</dbReference>
<keyword evidence="24" id="KW-0670">Pyruvate</keyword>
<dbReference type="InterPro" id="IPR015813">
    <property type="entry name" value="Pyrv/PenolPyrv_kinase-like_dom"/>
</dbReference>
<feature type="domain" description="PEP-utilising enzyme mobile" evidence="21">
    <location>
        <begin position="155"/>
        <end position="226"/>
    </location>
</feature>
<keyword evidence="13 17" id="KW-0479">Metal-binding</keyword>
<feature type="binding site" evidence="20">
    <location>
        <position position="433"/>
    </location>
    <ligand>
        <name>Mg(2+)</name>
        <dbReference type="ChEBI" id="CHEBI:18420"/>
    </ligand>
</feature>
<evidence type="ECO:0000313" key="25">
    <source>
        <dbReference type="Proteomes" id="UP000589896"/>
    </source>
</evidence>
<evidence type="ECO:0000256" key="19">
    <source>
        <dbReference type="PIRSR" id="PIRSR000732-2"/>
    </source>
</evidence>
<dbReference type="InterPro" id="IPR000121">
    <property type="entry name" value="PEP_util_C"/>
</dbReference>
<comment type="similarity">
    <text evidence="5 17">Belongs to the PEP-utilizing enzyme family.</text>
</comment>
<dbReference type="PIRSF" id="PIRSF000732">
    <property type="entry name" value="PTS_enzyme_I"/>
    <property type="match status" value="1"/>
</dbReference>
<evidence type="ECO:0000256" key="1">
    <source>
        <dbReference type="ARBA" id="ARBA00000683"/>
    </source>
</evidence>
<keyword evidence="25" id="KW-1185">Reference proteome</keyword>
<dbReference type="Gene3D" id="3.50.30.10">
    <property type="entry name" value="Phosphohistidine domain"/>
    <property type="match status" value="1"/>
</dbReference>
<feature type="active site" description="Tele-phosphohistidine intermediate" evidence="18">
    <location>
        <position position="190"/>
    </location>
</feature>
<evidence type="ECO:0000256" key="5">
    <source>
        <dbReference type="ARBA" id="ARBA00007837"/>
    </source>
</evidence>
<dbReference type="InterPro" id="IPR036618">
    <property type="entry name" value="PtsI_HPr-bd_sf"/>
</dbReference>
<gene>
    <name evidence="24" type="primary">ptsP</name>
    <name evidence="24" type="ORF">H0E82_12850</name>
</gene>
<dbReference type="SUPFAM" id="SSF52009">
    <property type="entry name" value="Phosphohistidine domain"/>
    <property type="match status" value="1"/>
</dbReference>
<evidence type="ECO:0000256" key="11">
    <source>
        <dbReference type="ARBA" id="ARBA00022679"/>
    </source>
</evidence>
<evidence type="ECO:0000256" key="14">
    <source>
        <dbReference type="ARBA" id="ARBA00022777"/>
    </source>
</evidence>
<dbReference type="SUPFAM" id="SSF47831">
    <property type="entry name" value="Enzyme I of the PEP:sugar phosphotransferase system HPr-binding (sub)domain"/>
    <property type="match status" value="1"/>
</dbReference>
<dbReference type="InterPro" id="IPR024692">
    <property type="entry name" value="PTS_EI"/>
</dbReference>